<dbReference type="AlphaFoldDB" id="A0A9K3LNG7"/>
<dbReference type="GO" id="GO:0003700">
    <property type="term" value="F:DNA-binding transcription factor activity"/>
    <property type="evidence" value="ECO:0007669"/>
    <property type="project" value="InterPro"/>
</dbReference>
<keyword evidence="1 5" id="KW-0238">DNA-binding</keyword>
<feature type="compositionally biased region" description="Polar residues" evidence="3">
    <location>
        <begin position="1"/>
        <end position="10"/>
    </location>
</feature>
<feature type="region of interest" description="Disordered" evidence="3">
    <location>
        <begin position="175"/>
        <end position="219"/>
    </location>
</feature>
<proteinExistence type="inferred from homology"/>
<comment type="caution">
    <text evidence="5">The sequence shown here is derived from an EMBL/GenBank/DDBJ whole genome shotgun (WGS) entry which is preliminary data.</text>
</comment>
<sequence length="429" mass="47868">MDPSTRTVKASTKRNRKPMERRVASQARDGEAGEHNEIDEGASGRIETADRQQDSQQLRRDIGSDRSQPNHSRLPFPMKLHRMLEEAEEKNMTHIVGWTHNGEGFKVHNKHAFEAKFIPRYFSTTTYRGYHRNLNLWGFKTVNRGGDRGTCWHPYFKKGRPELCQYMERMALKGNQAPAGQGEPGAARDRQDQHASRPAASASPVSGSTSLRASISPEGHKLSLSMEKQGLENNNPPSMSIQHQEQGATVQLQNLHVLHPSHAVWKQNMNSLASLSHGASQIATQMNLDHQIPQIPINFLQQLLPAPSSASFPFQEPTSNFLGNNATEESHLLQMFQNRTGQSGGSTPNPSNQLLQQLLLQLLQQNTTAPMSSAWTPATSLNQNSVGSSLDLTNQIQLLLQTQQQQGQQDTIQQLIQTLQSQKKNPSHK</sequence>
<evidence type="ECO:0000256" key="3">
    <source>
        <dbReference type="SAM" id="MobiDB-lite"/>
    </source>
</evidence>
<keyword evidence="6" id="KW-1185">Reference proteome</keyword>
<protein>
    <submittedName>
        <fullName evidence="5">HSF-type DNA-binding protein</fullName>
    </submittedName>
</protein>
<evidence type="ECO:0000313" key="6">
    <source>
        <dbReference type="Proteomes" id="UP000693970"/>
    </source>
</evidence>
<name>A0A9K3LNG7_9STRA</name>
<reference evidence="5" key="1">
    <citation type="journal article" date="2021" name="Sci. Rep.">
        <title>Diploid genomic architecture of Nitzschia inconspicua, an elite biomass production diatom.</title>
        <authorList>
            <person name="Oliver A."/>
            <person name="Podell S."/>
            <person name="Pinowska A."/>
            <person name="Traller J.C."/>
            <person name="Smith S.R."/>
            <person name="McClure R."/>
            <person name="Beliaev A."/>
            <person name="Bohutskyi P."/>
            <person name="Hill E.A."/>
            <person name="Rabines A."/>
            <person name="Zheng H."/>
            <person name="Allen L.Z."/>
            <person name="Kuo A."/>
            <person name="Grigoriev I.V."/>
            <person name="Allen A.E."/>
            <person name="Hazlebeck D."/>
            <person name="Allen E.E."/>
        </authorList>
    </citation>
    <scope>NUCLEOTIDE SEQUENCE</scope>
    <source>
        <strain evidence="5">Hildebrandi</strain>
    </source>
</reference>
<dbReference type="GO" id="GO:0043565">
    <property type="term" value="F:sequence-specific DNA binding"/>
    <property type="evidence" value="ECO:0007669"/>
    <property type="project" value="InterPro"/>
</dbReference>
<feature type="domain" description="HSF-type DNA-binding" evidence="4">
    <location>
        <begin position="72"/>
        <end position="170"/>
    </location>
</feature>
<gene>
    <name evidence="5" type="ORF">IV203_026977</name>
</gene>
<dbReference type="EMBL" id="JAGRRH010000010">
    <property type="protein sequence ID" value="KAG7363616.1"/>
    <property type="molecule type" value="Genomic_DNA"/>
</dbReference>
<dbReference type="PANTHER" id="PTHR10015">
    <property type="entry name" value="HEAT SHOCK TRANSCRIPTION FACTOR"/>
    <property type="match status" value="1"/>
</dbReference>
<feature type="compositionally biased region" description="Low complexity" evidence="3">
    <location>
        <begin position="196"/>
        <end position="210"/>
    </location>
</feature>
<accession>A0A9K3LNG7</accession>
<dbReference type="Pfam" id="PF00447">
    <property type="entry name" value="HSF_DNA-bind"/>
    <property type="match status" value="1"/>
</dbReference>
<feature type="compositionally biased region" description="Low complexity" evidence="3">
    <location>
        <begin position="175"/>
        <end position="185"/>
    </location>
</feature>
<feature type="region of interest" description="Disordered" evidence="3">
    <location>
        <begin position="1"/>
        <end position="76"/>
    </location>
</feature>
<reference evidence="5" key="2">
    <citation type="submission" date="2021-04" db="EMBL/GenBank/DDBJ databases">
        <authorList>
            <person name="Podell S."/>
        </authorList>
    </citation>
    <scope>NUCLEOTIDE SEQUENCE</scope>
    <source>
        <strain evidence="5">Hildebrandi</strain>
    </source>
</reference>
<organism evidence="5 6">
    <name type="scientific">Nitzschia inconspicua</name>
    <dbReference type="NCBI Taxonomy" id="303405"/>
    <lineage>
        <taxon>Eukaryota</taxon>
        <taxon>Sar</taxon>
        <taxon>Stramenopiles</taxon>
        <taxon>Ochrophyta</taxon>
        <taxon>Bacillariophyta</taxon>
        <taxon>Bacillariophyceae</taxon>
        <taxon>Bacillariophycidae</taxon>
        <taxon>Bacillariales</taxon>
        <taxon>Bacillariaceae</taxon>
        <taxon>Nitzschia</taxon>
    </lineage>
</organism>
<dbReference type="InterPro" id="IPR000232">
    <property type="entry name" value="HSF_DNA-bd"/>
</dbReference>
<evidence type="ECO:0000259" key="4">
    <source>
        <dbReference type="SMART" id="SM00415"/>
    </source>
</evidence>
<evidence type="ECO:0000313" key="5">
    <source>
        <dbReference type="EMBL" id="KAG7363616.1"/>
    </source>
</evidence>
<feature type="compositionally biased region" description="Basic and acidic residues" evidence="3">
    <location>
        <begin position="47"/>
        <end position="64"/>
    </location>
</feature>
<dbReference type="PANTHER" id="PTHR10015:SF206">
    <property type="entry name" value="HSF-TYPE DNA-BINDING DOMAIN-CONTAINING PROTEIN"/>
    <property type="match status" value="1"/>
</dbReference>
<comment type="similarity">
    <text evidence="2">Belongs to the HSF family.</text>
</comment>
<dbReference type="SMART" id="SM00415">
    <property type="entry name" value="HSF"/>
    <property type="match status" value="1"/>
</dbReference>
<dbReference type="Proteomes" id="UP000693970">
    <property type="component" value="Unassembled WGS sequence"/>
</dbReference>
<evidence type="ECO:0000256" key="1">
    <source>
        <dbReference type="ARBA" id="ARBA00023125"/>
    </source>
</evidence>
<evidence type="ECO:0000256" key="2">
    <source>
        <dbReference type="RuleBase" id="RU004020"/>
    </source>
</evidence>
<feature type="compositionally biased region" description="Basic and acidic residues" evidence="3">
    <location>
        <begin position="17"/>
        <end position="38"/>
    </location>
</feature>
<feature type="compositionally biased region" description="Basic and acidic residues" evidence="3">
    <location>
        <begin position="186"/>
        <end position="195"/>
    </location>
</feature>
<dbReference type="OrthoDB" id="6418155at2759"/>